<keyword evidence="4" id="KW-0853">WD repeat</keyword>
<dbReference type="InterPro" id="IPR050687">
    <property type="entry name" value="Dynein_IC"/>
</dbReference>
<dbReference type="SUPFAM" id="SSF50978">
    <property type="entry name" value="WD40 repeat-like"/>
    <property type="match status" value="1"/>
</dbReference>
<dbReference type="PANTHER" id="PTHR12442">
    <property type="entry name" value="DYNEIN INTERMEDIATE CHAIN"/>
    <property type="match status" value="1"/>
</dbReference>
<sequence length="247" mass="27044">MTVSTDGRVLWWDMRHLSEPSDELFLQNKGSDERLGAISLEYNPAVGPTRFMVGTEEGCILSCNRAKGQGDRTSAIFDGQQGGICGVERSPFHPKYFVTCGDWTTRMWNEDLRTPISGTPSQQARLASICWSTTRPGVYFTARADGLVDSWDILLKGHRAPSLTYQVASDQLNVIRSHANGRLLATGGANGKTCILGVGDALAEALPQEKGLLVQTLEGETLQEKNLEKAQKEAKVQEDFREALGLT</sequence>
<keyword evidence="5" id="KW-0493">Microtubule</keyword>
<dbReference type="GO" id="GO:0045503">
    <property type="term" value="F:dynein light chain binding"/>
    <property type="evidence" value="ECO:0007669"/>
    <property type="project" value="TreeGrafter"/>
</dbReference>
<evidence type="ECO:0000256" key="10">
    <source>
        <dbReference type="ARBA" id="ARBA00023212"/>
    </source>
</evidence>
<dbReference type="PANTHER" id="PTHR12442:SF7">
    <property type="entry name" value="DYNEIN AXONEMAL INTERMEDIATE CHAIN 2"/>
    <property type="match status" value="1"/>
</dbReference>
<evidence type="ECO:0000256" key="2">
    <source>
        <dbReference type="ARBA" id="ARBA00011059"/>
    </source>
</evidence>
<dbReference type="GO" id="GO:0005874">
    <property type="term" value="C:microtubule"/>
    <property type="evidence" value="ECO:0007669"/>
    <property type="project" value="UniProtKB-KW"/>
</dbReference>
<keyword evidence="9" id="KW-0505">Motor protein</keyword>
<reference evidence="12 13" key="1">
    <citation type="submission" date="2023-10" db="EMBL/GenBank/DDBJ databases">
        <authorList>
            <person name="Maclean D."/>
            <person name="Macfadyen A."/>
        </authorList>
    </citation>
    <scope>NUCLEOTIDE SEQUENCE [LARGE SCALE GENOMIC DNA]</scope>
</reference>
<comment type="caution">
    <text evidence="12">The sequence shown here is derived from an EMBL/GenBank/DDBJ whole genome shotgun (WGS) entry which is preliminary data.</text>
</comment>
<dbReference type="Proteomes" id="UP001314263">
    <property type="component" value="Unassembled WGS sequence"/>
</dbReference>
<accession>A0AAV1IHU1</accession>
<dbReference type="Gene3D" id="2.130.10.10">
    <property type="entry name" value="YVTN repeat-like/Quinoprotein amine dehydrogenase"/>
    <property type="match status" value="2"/>
</dbReference>
<evidence type="ECO:0000313" key="13">
    <source>
        <dbReference type="Proteomes" id="UP001314263"/>
    </source>
</evidence>
<dbReference type="GO" id="GO:0045504">
    <property type="term" value="F:dynein heavy chain binding"/>
    <property type="evidence" value="ECO:0007669"/>
    <property type="project" value="TreeGrafter"/>
</dbReference>
<protein>
    <submittedName>
        <fullName evidence="12">Uncharacterized protein</fullName>
    </submittedName>
</protein>
<evidence type="ECO:0000256" key="4">
    <source>
        <dbReference type="ARBA" id="ARBA00022574"/>
    </source>
</evidence>
<evidence type="ECO:0000256" key="5">
    <source>
        <dbReference type="ARBA" id="ARBA00022701"/>
    </source>
</evidence>
<dbReference type="EMBL" id="CAUYUE010000016">
    <property type="protein sequence ID" value="CAK0786918.1"/>
    <property type="molecule type" value="Genomic_DNA"/>
</dbReference>
<dbReference type="SMART" id="SM00320">
    <property type="entry name" value="WD40"/>
    <property type="match status" value="2"/>
</dbReference>
<evidence type="ECO:0000313" key="12">
    <source>
        <dbReference type="EMBL" id="CAK0786918.1"/>
    </source>
</evidence>
<keyword evidence="8" id="KW-0969">Cilium</keyword>
<evidence type="ECO:0000256" key="7">
    <source>
        <dbReference type="ARBA" id="ARBA00023017"/>
    </source>
</evidence>
<dbReference type="GO" id="GO:0003341">
    <property type="term" value="P:cilium movement"/>
    <property type="evidence" value="ECO:0007669"/>
    <property type="project" value="TreeGrafter"/>
</dbReference>
<gene>
    <name evidence="12" type="ORF">CVIRNUC_010132</name>
</gene>
<evidence type="ECO:0000256" key="9">
    <source>
        <dbReference type="ARBA" id="ARBA00023175"/>
    </source>
</evidence>
<keyword evidence="3" id="KW-0963">Cytoplasm</keyword>
<evidence type="ECO:0000256" key="1">
    <source>
        <dbReference type="ARBA" id="ARBA00004430"/>
    </source>
</evidence>
<dbReference type="AlphaFoldDB" id="A0AAV1IHU1"/>
<evidence type="ECO:0000256" key="8">
    <source>
        <dbReference type="ARBA" id="ARBA00023069"/>
    </source>
</evidence>
<evidence type="ECO:0000256" key="3">
    <source>
        <dbReference type="ARBA" id="ARBA00022490"/>
    </source>
</evidence>
<proteinExistence type="inferred from homology"/>
<keyword evidence="6" id="KW-0677">Repeat</keyword>
<comment type="similarity">
    <text evidence="2">Belongs to the dynein intermediate chain family.</text>
</comment>
<dbReference type="InterPro" id="IPR001680">
    <property type="entry name" value="WD40_rpt"/>
</dbReference>
<dbReference type="GO" id="GO:0036157">
    <property type="term" value="C:outer dynein arm"/>
    <property type="evidence" value="ECO:0007669"/>
    <property type="project" value="TreeGrafter"/>
</dbReference>
<keyword evidence="7" id="KW-0243">Dynein</keyword>
<dbReference type="InterPro" id="IPR036322">
    <property type="entry name" value="WD40_repeat_dom_sf"/>
</dbReference>
<name>A0AAV1IHU1_9CHLO</name>
<comment type="subcellular location">
    <subcellularLocation>
        <location evidence="1">Cytoplasm</location>
        <location evidence="1">Cytoskeleton</location>
        <location evidence="1">Cilium axoneme</location>
    </subcellularLocation>
</comment>
<evidence type="ECO:0000256" key="6">
    <source>
        <dbReference type="ARBA" id="ARBA00022737"/>
    </source>
</evidence>
<dbReference type="InterPro" id="IPR015943">
    <property type="entry name" value="WD40/YVTN_repeat-like_dom_sf"/>
</dbReference>
<evidence type="ECO:0000256" key="11">
    <source>
        <dbReference type="ARBA" id="ARBA00023273"/>
    </source>
</evidence>
<keyword evidence="11" id="KW-0966">Cell projection</keyword>
<keyword evidence="13" id="KW-1185">Reference proteome</keyword>
<dbReference type="GO" id="GO:0036158">
    <property type="term" value="P:outer dynein arm assembly"/>
    <property type="evidence" value="ECO:0007669"/>
    <property type="project" value="TreeGrafter"/>
</dbReference>
<keyword evidence="10" id="KW-0206">Cytoskeleton</keyword>
<organism evidence="12 13">
    <name type="scientific">Coccomyxa viridis</name>
    <dbReference type="NCBI Taxonomy" id="1274662"/>
    <lineage>
        <taxon>Eukaryota</taxon>
        <taxon>Viridiplantae</taxon>
        <taxon>Chlorophyta</taxon>
        <taxon>core chlorophytes</taxon>
        <taxon>Trebouxiophyceae</taxon>
        <taxon>Trebouxiophyceae incertae sedis</taxon>
        <taxon>Coccomyxaceae</taxon>
        <taxon>Coccomyxa</taxon>
    </lineage>
</organism>